<proteinExistence type="predicted"/>
<keyword evidence="2" id="KW-0732">Signal</keyword>
<evidence type="ECO:0000256" key="1">
    <source>
        <dbReference type="SAM" id="MobiDB-lite"/>
    </source>
</evidence>
<feature type="signal peptide" evidence="2">
    <location>
        <begin position="1"/>
        <end position="27"/>
    </location>
</feature>
<evidence type="ECO:0000313" key="4">
    <source>
        <dbReference type="RefSeq" id="XP_033165908.1"/>
    </source>
</evidence>
<protein>
    <submittedName>
        <fullName evidence="4">Uncharacterized protein LOC117144694 isoform X1</fullName>
    </submittedName>
</protein>
<keyword evidence="3" id="KW-1185">Reference proteome</keyword>
<dbReference type="GeneID" id="117144694"/>
<feature type="region of interest" description="Disordered" evidence="1">
    <location>
        <begin position="65"/>
        <end position="100"/>
    </location>
</feature>
<sequence>MKSYLLLGILLLYYLCMFLLIEGRSAGIKEESDNSHTKMQLLCPTFSNISMQNITRLYRSSLGGRVQTDHLGRSRTYHRRRVPARRRNKPKYNHSLQQVA</sequence>
<evidence type="ECO:0000313" key="3">
    <source>
        <dbReference type="Proteomes" id="UP000515162"/>
    </source>
</evidence>
<reference evidence="4" key="1">
    <citation type="submission" date="2025-08" db="UniProtKB">
        <authorList>
            <consortium name="RefSeq"/>
        </authorList>
    </citation>
    <scope>IDENTIFICATION</scope>
    <source>
        <strain evidence="4">Mau12</strain>
        <tissue evidence="4">Whole Body</tissue>
    </source>
</reference>
<evidence type="ECO:0000256" key="2">
    <source>
        <dbReference type="SAM" id="SignalP"/>
    </source>
</evidence>
<dbReference type="AlphaFoldDB" id="A0A6P8KAR0"/>
<dbReference type="Proteomes" id="UP000515162">
    <property type="component" value="Chromosome 3R"/>
</dbReference>
<name>A0A6P8KAR0_DROMA</name>
<dbReference type="RefSeq" id="XP_033165908.1">
    <property type="nucleotide sequence ID" value="XM_033310017.1"/>
</dbReference>
<gene>
    <name evidence="4" type="primary">LOC117144694</name>
</gene>
<feature type="compositionally biased region" description="Basic residues" evidence="1">
    <location>
        <begin position="73"/>
        <end position="92"/>
    </location>
</feature>
<feature type="chain" id="PRO_5028358011" evidence="2">
    <location>
        <begin position="28"/>
        <end position="100"/>
    </location>
</feature>
<organism evidence="3 4">
    <name type="scientific">Drosophila mauritiana</name>
    <name type="common">Fruit fly</name>
    <dbReference type="NCBI Taxonomy" id="7226"/>
    <lineage>
        <taxon>Eukaryota</taxon>
        <taxon>Metazoa</taxon>
        <taxon>Ecdysozoa</taxon>
        <taxon>Arthropoda</taxon>
        <taxon>Hexapoda</taxon>
        <taxon>Insecta</taxon>
        <taxon>Pterygota</taxon>
        <taxon>Neoptera</taxon>
        <taxon>Endopterygota</taxon>
        <taxon>Diptera</taxon>
        <taxon>Brachycera</taxon>
        <taxon>Muscomorpha</taxon>
        <taxon>Ephydroidea</taxon>
        <taxon>Drosophilidae</taxon>
        <taxon>Drosophila</taxon>
        <taxon>Sophophora</taxon>
    </lineage>
</organism>
<accession>A0A6P8KAR0</accession>